<name>A0A4S8M564_DENBC</name>
<dbReference type="Gene3D" id="2.170.15.10">
    <property type="entry name" value="Proaerolysin, chain A, domain 3"/>
    <property type="match status" value="1"/>
</dbReference>
<organism evidence="1 2">
    <name type="scientific">Dendrothele bispora (strain CBS 962.96)</name>
    <dbReference type="NCBI Taxonomy" id="1314807"/>
    <lineage>
        <taxon>Eukaryota</taxon>
        <taxon>Fungi</taxon>
        <taxon>Dikarya</taxon>
        <taxon>Basidiomycota</taxon>
        <taxon>Agaricomycotina</taxon>
        <taxon>Agaricomycetes</taxon>
        <taxon>Agaricomycetidae</taxon>
        <taxon>Agaricales</taxon>
        <taxon>Agaricales incertae sedis</taxon>
        <taxon>Dendrothele</taxon>
    </lineage>
</organism>
<dbReference type="SUPFAM" id="SSF56973">
    <property type="entry name" value="Aerolisin/ETX pore-forming domain"/>
    <property type="match status" value="1"/>
</dbReference>
<evidence type="ECO:0000313" key="2">
    <source>
        <dbReference type="Proteomes" id="UP000297245"/>
    </source>
</evidence>
<sequence>MQLRPFTVFLVFSTGRPRPNPPGLEHCPGNSPGDADACTFEAQSQSDSTMSMMVGNPVENCLGDSNSTTTTVSTGFTVSQTFKFGVSEGFSVDGGEELPIGVSFQNSDTWSNTESKSFSQDVSITVDPGKKVSGMVVAQVPVHTFFGRVRVNYGDPTREPSSNDFHFIYFNNGAGSIQPVDGASPTFGQKIIGCDESF</sequence>
<accession>A0A4S8M564</accession>
<proteinExistence type="predicted"/>
<gene>
    <name evidence="1" type="ORF">K435DRAFT_828700</name>
</gene>
<dbReference type="AlphaFoldDB" id="A0A4S8M564"/>
<dbReference type="Proteomes" id="UP000297245">
    <property type="component" value="Unassembled WGS sequence"/>
</dbReference>
<dbReference type="EMBL" id="ML179157">
    <property type="protein sequence ID" value="THU97362.1"/>
    <property type="molecule type" value="Genomic_DNA"/>
</dbReference>
<dbReference type="Pfam" id="PF03318">
    <property type="entry name" value="ETX_MTX2"/>
    <property type="match status" value="1"/>
</dbReference>
<evidence type="ECO:0000313" key="1">
    <source>
        <dbReference type="EMBL" id="THU97362.1"/>
    </source>
</evidence>
<dbReference type="OrthoDB" id="2860144at2759"/>
<protein>
    <submittedName>
        <fullName evidence="1">Uncharacterized protein</fullName>
    </submittedName>
</protein>
<keyword evidence="2" id="KW-1185">Reference proteome</keyword>
<dbReference type="InterPro" id="IPR004991">
    <property type="entry name" value="Aerolysin-like"/>
</dbReference>
<reference evidence="1 2" key="1">
    <citation type="journal article" date="2019" name="Nat. Ecol. Evol.">
        <title>Megaphylogeny resolves global patterns of mushroom evolution.</title>
        <authorList>
            <person name="Varga T."/>
            <person name="Krizsan K."/>
            <person name="Foldi C."/>
            <person name="Dima B."/>
            <person name="Sanchez-Garcia M."/>
            <person name="Sanchez-Ramirez S."/>
            <person name="Szollosi G.J."/>
            <person name="Szarkandi J.G."/>
            <person name="Papp V."/>
            <person name="Albert L."/>
            <person name="Andreopoulos W."/>
            <person name="Angelini C."/>
            <person name="Antonin V."/>
            <person name="Barry K.W."/>
            <person name="Bougher N.L."/>
            <person name="Buchanan P."/>
            <person name="Buyck B."/>
            <person name="Bense V."/>
            <person name="Catcheside P."/>
            <person name="Chovatia M."/>
            <person name="Cooper J."/>
            <person name="Damon W."/>
            <person name="Desjardin D."/>
            <person name="Finy P."/>
            <person name="Geml J."/>
            <person name="Haridas S."/>
            <person name="Hughes K."/>
            <person name="Justo A."/>
            <person name="Karasinski D."/>
            <person name="Kautmanova I."/>
            <person name="Kiss B."/>
            <person name="Kocsube S."/>
            <person name="Kotiranta H."/>
            <person name="LaButti K.M."/>
            <person name="Lechner B.E."/>
            <person name="Liimatainen K."/>
            <person name="Lipzen A."/>
            <person name="Lukacs Z."/>
            <person name="Mihaltcheva S."/>
            <person name="Morgado L.N."/>
            <person name="Niskanen T."/>
            <person name="Noordeloos M.E."/>
            <person name="Ohm R.A."/>
            <person name="Ortiz-Santana B."/>
            <person name="Ovrebo C."/>
            <person name="Racz N."/>
            <person name="Riley R."/>
            <person name="Savchenko A."/>
            <person name="Shiryaev A."/>
            <person name="Soop K."/>
            <person name="Spirin V."/>
            <person name="Szebenyi C."/>
            <person name="Tomsovsky M."/>
            <person name="Tulloss R.E."/>
            <person name="Uehling J."/>
            <person name="Grigoriev I.V."/>
            <person name="Vagvolgyi C."/>
            <person name="Papp T."/>
            <person name="Martin F.M."/>
            <person name="Miettinen O."/>
            <person name="Hibbett D.S."/>
            <person name="Nagy L.G."/>
        </authorList>
    </citation>
    <scope>NUCLEOTIDE SEQUENCE [LARGE SCALE GENOMIC DNA]</scope>
    <source>
        <strain evidence="1 2">CBS 962.96</strain>
    </source>
</reference>